<evidence type="ECO:0000313" key="2">
    <source>
        <dbReference type="Proteomes" id="UP000297245"/>
    </source>
</evidence>
<reference evidence="1 2" key="1">
    <citation type="journal article" date="2019" name="Nat. Ecol. Evol.">
        <title>Megaphylogeny resolves global patterns of mushroom evolution.</title>
        <authorList>
            <person name="Varga T."/>
            <person name="Krizsan K."/>
            <person name="Foldi C."/>
            <person name="Dima B."/>
            <person name="Sanchez-Garcia M."/>
            <person name="Sanchez-Ramirez S."/>
            <person name="Szollosi G.J."/>
            <person name="Szarkandi J.G."/>
            <person name="Papp V."/>
            <person name="Albert L."/>
            <person name="Andreopoulos W."/>
            <person name="Angelini C."/>
            <person name="Antonin V."/>
            <person name="Barry K.W."/>
            <person name="Bougher N.L."/>
            <person name="Buchanan P."/>
            <person name="Buyck B."/>
            <person name="Bense V."/>
            <person name="Catcheside P."/>
            <person name="Chovatia M."/>
            <person name="Cooper J."/>
            <person name="Damon W."/>
            <person name="Desjardin D."/>
            <person name="Finy P."/>
            <person name="Geml J."/>
            <person name="Haridas S."/>
            <person name="Hughes K."/>
            <person name="Justo A."/>
            <person name="Karasinski D."/>
            <person name="Kautmanova I."/>
            <person name="Kiss B."/>
            <person name="Kocsube S."/>
            <person name="Kotiranta H."/>
            <person name="LaButti K.M."/>
            <person name="Lechner B.E."/>
            <person name="Liimatainen K."/>
            <person name="Lipzen A."/>
            <person name="Lukacs Z."/>
            <person name="Mihaltcheva S."/>
            <person name="Morgado L.N."/>
            <person name="Niskanen T."/>
            <person name="Noordeloos M.E."/>
            <person name="Ohm R.A."/>
            <person name="Ortiz-Santana B."/>
            <person name="Ovrebo C."/>
            <person name="Racz N."/>
            <person name="Riley R."/>
            <person name="Savchenko A."/>
            <person name="Shiryaev A."/>
            <person name="Soop K."/>
            <person name="Spirin V."/>
            <person name="Szebenyi C."/>
            <person name="Tomsovsky M."/>
            <person name="Tulloss R.E."/>
            <person name="Uehling J."/>
            <person name="Grigoriev I.V."/>
            <person name="Vagvolgyi C."/>
            <person name="Papp T."/>
            <person name="Martin F.M."/>
            <person name="Miettinen O."/>
            <person name="Hibbett D.S."/>
            <person name="Nagy L.G."/>
        </authorList>
    </citation>
    <scope>NUCLEOTIDE SEQUENCE [LARGE SCALE GENOMIC DNA]</scope>
    <source>
        <strain evidence="1 2">CBS 962.96</strain>
    </source>
</reference>
<gene>
    <name evidence="1" type="ORF">K435DRAFT_872867</name>
</gene>
<name>A0A4S8L1Q9_DENBC</name>
<protein>
    <submittedName>
        <fullName evidence="1">Uncharacterized protein</fullName>
    </submittedName>
</protein>
<proteinExistence type="predicted"/>
<organism evidence="1 2">
    <name type="scientific">Dendrothele bispora (strain CBS 962.96)</name>
    <dbReference type="NCBI Taxonomy" id="1314807"/>
    <lineage>
        <taxon>Eukaryota</taxon>
        <taxon>Fungi</taxon>
        <taxon>Dikarya</taxon>
        <taxon>Basidiomycota</taxon>
        <taxon>Agaricomycotina</taxon>
        <taxon>Agaricomycetes</taxon>
        <taxon>Agaricomycetidae</taxon>
        <taxon>Agaricales</taxon>
        <taxon>Agaricales incertae sedis</taxon>
        <taxon>Dendrothele</taxon>
    </lineage>
</organism>
<sequence length="179" mass="20678">MSILQDNDTRVSVFPVLESDGEWETAPLGPGLNAFLGYHSWARARRRRYAVKTGATAQDTLDIMLLSDLFLSLSILAGLLDSVTYEQLERFIQLTTNLRNDILSAQPCNHDPTIPPVQLSDHQRFFLAHVCDIDLTYIDQCWTAVKDIVWFRKYDQTCRFNDQDFLAWNDAHRIRVCRN</sequence>
<dbReference type="AlphaFoldDB" id="A0A4S8L1Q9"/>
<evidence type="ECO:0000313" key="1">
    <source>
        <dbReference type="EMBL" id="THU81898.1"/>
    </source>
</evidence>
<dbReference type="EMBL" id="ML179772">
    <property type="protein sequence ID" value="THU81898.1"/>
    <property type="molecule type" value="Genomic_DNA"/>
</dbReference>
<dbReference type="Proteomes" id="UP000297245">
    <property type="component" value="Unassembled WGS sequence"/>
</dbReference>
<keyword evidence="2" id="KW-1185">Reference proteome</keyword>
<accession>A0A4S8L1Q9</accession>